<dbReference type="Proteomes" id="UP000241421">
    <property type="component" value="Unassembled WGS sequence"/>
</dbReference>
<accession>A0A2U2I5Y8</accession>
<feature type="transmembrane region" description="Helical" evidence="1">
    <location>
        <begin position="18"/>
        <end position="37"/>
    </location>
</feature>
<dbReference type="OrthoDB" id="8595764at2"/>
<keyword evidence="1" id="KW-0472">Membrane</keyword>
<comment type="caution">
    <text evidence="3">The sequence shown here is derived from an EMBL/GenBank/DDBJ whole genome shotgun (WGS) entry which is preliminary data.</text>
</comment>
<dbReference type="InterPro" id="IPR028087">
    <property type="entry name" value="Tad_N"/>
</dbReference>
<feature type="domain" description="Putative Flp pilus-assembly TadG-like N-terminal" evidence="2">
    <location>
        <begin position="16"/>
        <end position="61"/>
    </location>
</feature>
<dbReference type="Pfam" id="PF13400">
    <property type="entry name" value="Tad"/>
    <property type="match status" value="1"/>
</dbReference>
<dbReference type="EMBL" id="PXWF02000042">
    <property type="protein sequence ID" value="PWF55190.1"/>
    <property type="molecule type" value="Genomic_DNA"/>
</dbReference>
<protein>
    <submittedName>
        <fullName evidence="3">Pilus assembly protein TadE</fullName>
    </submittedName>
</protein>
<gene>
    <name evidence="3" type="ORF">C7C56_003165</name>
</gene>
<evidence type="ECO:0000313" key="3">
    <source>
        <dbReference type="EMBL" id="PWF55190.1"/>
    </source>
</evidence>
<proteinExistence type="predicted"/>
<evidence type="ECO:0000259" key="2">
    <source>
        <dbReference type="Pfam" id="PF13400"/>
    </source>
</evidence>
<name>A0A2U2I5Y8_9BURK</name>
<sequence length="486" mass="50135">MKPGAGARARGRRQGGTFAVMFGLMLVALIGFFGLALDLSHMYARHTEMQHLADGAALAAALELDGTKAGAGRAAERAGEVVESNRFSFLQHAKWSDEAISFAGAPDAPASDWTPAAAVTDANAGALKFARINTAWLDGNPGAVEILFMRAMSSALPETVQTGASAVAGRIGSQVGPLAVCAIDNVALRGVDRGVAGGANSFELVEHGFRRGVGYNLLALNPTGPLPLNFLINPVDFPGRPNDAANLAPAAARPYACSGTIHAPRVTGNNTLYVAAGFPTALLDALNTRFGTDPAGNICDATFAGPDANVRAYSGNDAAWMTPRPTLISARSLTTAAPARLLTVADAAGPALTSTDYGVLWSFAKAVRYKASSPDGVGTAFSRTNWPNLYPVSDGLASTNEVTLPYAKLFGQYYLKPTAPQVGLSNRRVLNVPLLSCPVAGAGATVLGIGKFMLTAPADAAVPALYAEFGGLVREASVSSTAALFK</sequence>
<organism evidence="3 4">
    <name type="scientific">Massilia glaciei</name>
    <dbReference type="NCBI Taxonomy" id="1524097"/>
    <lineage>
        <taxon>Bacteria</taxon>
        <taxon>Pseudomonadati</taxon>
        <taxon>Pseudomonadota</taxon>
        <taxon>Betaproteobacteria</taxon>
        <taxon>Burkholderiales</taxon>
        <taxon>Oxalobacteraceae</taxon>
        <taxon>Telluria group</taxon>
        <taxon>Massilia</taxon>
    </lineage>
</organism>
<keyword evidence="4" id="KW-1185">Reference proteome</keyword>
<dbReference type="RefSeq" id="WP_106756045.1">
    <property type="nucleotide sequence ID" value="NZ_PXWF02000042.1"/>
</dbReference>
<keyword evidence="1" id="KW-0812">Transmembrane</keyword>
<evidence type="ECO:0000313" key="4">
    <source>
        <dbReference type="Proteomes" id="UP000241421"/>
    </source>
</evidence>
<evidence type="ECO:0000256" key="1">
    <source>
        <dbReference type="SAM" id="Phobius"/>
    </source>
</evidence>
<keyword evidence="1" id="KW-1133">Transmembrane helix</keyword>
<reference evidence="3 4" key="1">
    <citation type="submission" date="2018-04" db="EMBL/GenBank/DDBJ databases">
        <title>Massilia violaceinigra sp. nov., a novel purple-pigmented bacterium isolated from Tianshan glacier, Xinjiang, China.</title>
        <authorList>
            <person name="Wang H."/>
        </authorList>
    </citation>
    <scope>NUCLEOTIDE SEQUENCE [LARGE SCALE GENOMIC DNA]</scope>
    <source>
        <strain evidence="3 4">B448-2</strain>
    </source>
</reference>
<dbReference type="AlphaFoldDB" id="A0A2U2I5Y8"/>